<dbReference type="Proteomes" id="UP000006872">
    <property type="component" value="Chromosome"/>
</dbReference>
<name>E3G7S0_ENTLS</name>
<dbReference type="KEGG" id="esc:Entcl_1144"/>
<sequence length="111" mass="12726">MAILYSPTAELSVGKRTEGLNRIAEIRMQHWGDDGKALQRFIDDMRDRRDPLSTENRRALSALFFLANIPSSRHELALNELTAQEKRALIQAMNQCRAMVSLFPKRLTMPL</sequence>
<dbReference type="RefSeq" id="WP_013365161.1">
    <property type="nucleotide sequence ID" value="NC_014618.1"/>
</dbReference>
<dbReference type="Pfam" id="PF17282">
    <property type="entry name" value="DUF5347"/>
    <property type="match status" value="1"/>
</dbReference>
<dbReference type="HOGENOM" id="CLU_155841_0_0_6"/>
<reference evidence="1 2" key="2">
    <citation type="journal article" date="2011" name="Stand. Genomic Sci.">
        <title>Complete genome sequence of 'Enterobacter lignolyticus' SCF1.</title>
        <authorList>
            <person name="Deangelis K.M."/>
            <person name="D'Haeseleer P."/>
            <person name="Chivian D."/>
            <person name="Fortney J.L."/>
            <person name="Khudyakov J."/>
            <person name="Simmons B."/>
            <person name="Woo H."/>
            <person name="Arkin A.P."/>
            <person name="Davenport K.W."/>
            <person name="Goodwin L."/>
            <person name="Chen A."/>
            <person name="Ivanova N."/>
            <person name="Kyrpides N.C."/>
            <person name="Mavromatis K."/>
            <person name="Woyke T."/>
            <person name="Hazen T.C."/>
        </authorList>
    </citation>
    <scope>NUCLEOTIDE SEQUENCE [LARGE SCALE GENOMIC DNA]</scope>
    <source>
        <strain evidence="1 2">SCF1</strain>
    </source>
</reference>
<evidence type="ECO:0000313" key="1">
    <source>
        <dbReference type="EMBL" id="ADO47411.1"/>
    </source>
</evidence>
<gene>
    <name evidence="1" type="ordered locus">Entcl_1144</name>
</gene>
<dbReference type="InterPro" id="IPR035232">
    <property type="entry name" value="DUF5347"/>
</dbReference>
<organism evidence="1 2">
    <name type="scientific">Enterobacter lignolyticus (strain SCF1)</name>
    <dbReference type="NCBI Taxonomy" id="701347"/>
    <lineage>
        <taxon>Bacteria</taxon>
        <taxon>Pseudomonadati</taxon>
        <taxon>Pseudomonadota</taxon>
        <taxon>Gammaproteobacteria</taxon>
        <taxon>Enterobacterales</taxon>
        <taxon>Enterobacteriaceae</taxon>
        <taxon>Pluralibacter</taxon>
    </lineage>
</organism>
<dbReference type="STRING" id="701347.Entcl_1144"/>
<dbReference type="AlphaFoldDB" id="E3G7S0"/>
<protein>
    <submittedName>
        <fullName evidence="1">Prophage protein</fullName>
    </submittedName>
</protein>
<evidence type="ECO:0000313" key="2">
    <source>
        <dbReference type="Proteomes" id="UP000006872"/>
    </source>
</evidence>
<keyword evidence="2" id="KW-1185">Reference proteome</keyword>
<dbReference type="EMBL" id="CP002272">
    <property type="protein sequence ID" value="ADO47411.1"/>
    <property type="molecule type" value="Genomic_DNA"/>
</dbReference>
<dbReference type="eggNOG" id="ENOG5031TBW">
    <property type="taxonomic scope" value="Bacteria"/>
</dbReference>
<reference evidence="2" key="1">
    <citation type="submission" date="2010-10" db="EMBL/GenBank/DDBJ databases">
        <title>Complete sequence of Enterobacter cloacae SCF1.</title>
        <authorList>
            <consortium name="US DOE Joint Genome Institute"/>
            <person name="Lucas S."/>
            <person name="Copeland A."/>
            <person name="Lapidus A."/>
            <person name="Cheng J.-F."/>
            <person name="Bruce D."/>
            <person name="Goodwin L."/>
            <person name="Pitluck S."/>
            <person name="Davenport K."/>
            <person name="Detter J.C."/>
            <person name="Han C."/>
            <person name="Tapia R."/>
            <person name="Land M."/>
            <person name="Hauser L."/>
            <person name="Chang Y.-J."/>
            <person name="Jeffries C."/>
            <person name="Kyrpides N."/>
            <person name="Ivanova N."/>
            <person name="Mikhailova N."/>
            <person name="DeAngelis K."/>
            <person name="Arkin A.P."/>
            <person name="Chivian D."/>
            <person name="Edwards B."/>
            <person name="Woo H."/>
            <person name="Hazen T.C."/>
            <person name="Woyke T."/>
        </authorList>
    </citation>
    <scope>NUCLEOTIDE SEQUENCE [LARGE SCALE GENOMIC DNA]</scope>
    <source>
        <strain evidence="2">SCF1</strain>
    </source>
</reference>
<proteinExistence type="predicted"/>
<accession>E3G7S0</accession>